<comment type="caution">
    <text evidence="9">The sequence shown here is derived from an EMBL/GenBank/DDBJ whole genome shotgun (WGS) entry which is preliminary data.</text>
</comment>
<keyword evidence="5 8" id="KW-1133">Transmembrane helix</keyword>
<dbReference type="Proteomes" id="UP001595851">
    <property type="component" value="Unassembled WGS sequence"/>
</dbReference>
<evidence type="ECO:0000256" key="6">
    <source>
        <dbReference type="ARBA" id="ARBA00023136"/>
    </source>
</evidence>
<feature type="transmembrane region" description="Helical" evidence="8">
    <location>
        <begin position="37"/>
        <end position="56"/>
    </location>
</feature>
<dbReference type="InterPro" id="IPR010290">
    <property type="entry name" value="TM_effector"/>
</dbReference>
<evidence type="ECO:0000256" key="2">
    <source>
        <dbReference type="ARBA" id="ARBA00022448"/>
    </source>
</evidence>
<comment type="subcellular location">
    <subcellularLocation>
        <location evidence="1">Cell membrane</location>
        <topology evidence="1">Multi-pass membrane protein</topology>
    </subcellularLocation>
</comment>
<evidence type="ECO:0000256" key="1">
    <source>
        <dbReference type="ARBA" id="ARBA00004651"/>
    </source>
</evidence>
<accession>A0ABV8G4I3</accession>
<reference evidence="10" key="1">
    <citation type="journal article" date="2019" name="Int. J. Syst. Evol. Microbiol.">
        <title>The Global Catalogue of Microorganisms (GCM) 10K type strain sequencing project: providing services to taxonomists for standard genome sequencing and annotation.</title>
        <authorList>
            <consortium name="The Broad Institute Genomics Platform"/>
            <consortium name="The Broad Institute Genome Sequencing Center for Infectious Disease"/>
            <person name="Wu L."/>
            <person name="Ma J."/>
        </authorList>
    </citation>
    <scope>NUCLEOTIDE SEQUENCE [LARGE SCALE GENOMIC DNA]</scope>
    <source>
        <strain evidence="10">TBRC 1276</strain>
    </source>
</reference>
<evidence type="ECO:0000256" key="3">
    <source>
        <dbReference type="ARBA" id="ARBA00022475"/>
    </source>
</evidence>
<dbReference type="Pfam" id="PF05977">
    <property type="entry name" value="MFS_3"/>
    <property type="match status" value="1"/>
</dbReference>
<evidence type="ECO:0000256" key="4">
    <source>
        <dbReference type="ARBA" id="ARBA00022692"/>
    </source>
</evidence>
<keyword evidence="2" id="KW-0813">Transport</keyword>
<keyword evidence="10" id="KW-1185">Reference proteome</keyword>
<dbReference type="Gene3D" id="1.20.1250.20">
    <property type="entry name" value="MFS general substrate transporter like domains"/>
    <property type="match status" value="1"/>
</dbReference>
<gene>
    <name evidence="9" type="ORF">ACFOY2_12490</name>
</gene>
<evidence type="ECO:0000256" key="5">
    <source>
        <dbReference type="ARBA" id="ARBA00022989"/>
    </source>
</evidence>
<feature type="transmembrane region" description="Helical" evidence="8">
    <location>
        <begin position="6"/>
        <end position="30"/>
    </location>
</feature>
<feature type="region of interest" description="Disordered" evidence="7">
    <location>
        <begin position="158"/>
        <end position="177"/>
    </location>
</feature>
<name>A0ABV8G4I3_9ACTN</name>
<sequence length="193" mass="20330">MGASPAFIGGIFAFLGAGAVLGSLVAPWILRRLSNRAVLLGSLWVWAALLAVLPLLEDPIWLGAVVGVTWATGPAFNVLVGLYRYALTPDHLQGRTQSAARFVTWGTIPLGNLGGGLLVGSIGPVATSAILAGAMALISIAATTLRVQPGVPVSLPERSCSSWPSRRENEQHDQAGGPFRIKRFKSEILMIPR</sequence>
<protein>
    <submittedName>
        <fullName evidence="9">MFS transporter</fullName>
    </submittedName>
</protein>
<dbReference type="EMBL" id="JBHSBI010000005">
    <property type="protein sequence ID" value="MFC4008044.1"/>
    <property type="molecule type" value="Genomic_DNA"/>
</dbReference>
<dbReference type="PANTHER" id="PTHR23513:SF6">
    <property type="entry name" value="MAJOR FACILITATOR SUPERFAMILY ASSOCIATED DOMAIN-CONTAINING PROTEIN"/>
    <property type="match status" value="1"/>
</dbReference>
<evidence type="ECO:0000256" key="7">
    <source>
        <dbReference type="SAM" id="MobiDB-lite"/>
    </source>
</evidence>
<keyword evidence="3" id="KW-1003">Cell membrane</keyword>
<evidence type="ECO:0000256" key="8">
    <source>
        <dbReference type="SAM" id="Phobius"/>
    </source>
</evidence>
<dbReference type="InterPro" id="IPR036259">
    <property type="entry name" value="MFS_trans_sf"/>
</dbReference>
<dbReference type="PANTHER" id="PTHR23513">
    <property type="entry name" value="INTEGRAL MEMBRANE EFFLUX PROTEIN-RELATED"/>
    <property type="match status" value="1"/>
</dbReference>
<organism evidence="9 10">
    <name type="scientific">Nonomuraea purpurea</name>
    <dbReference type="NCBI Taxonomy" id="1849276"/>
    <lineage>
        <taxon>Bacteria</taxon>
        <taxon>Bacillati</taxon>
        <taxon>Actinomycetota</taxon>
        <taxon>Actinomycetes</taxon>
        <taxon>Streptosporangiales</taxon>
        <taxon>Streptosporangiaceae</taxon>
        <taxon>Nonomuraea</taxon>
    </lineage>
</organism>
<feature type="transmembrane region" description="Helical" evidence="8">
    <location>
        <begin position="62"/>
        <end position="87"/>
    </location>
</feature>
<evidence type="ECO:0000313" key="10">
    <source>
        <dbReference type="Proteomes" id="UP001595851"/>
    </source>
</evidence>
<dbReference type="SUPFAM" id="SSF103473">
    <property type="entry name" value="MFS general substrate transporter"/>
    <property type="match status" value="1"/>
</dbReference>
<dbReference type="RefSeq" id="WP_379528301.1">
    <property type="nucleotide sequence ID" value="NZ_JBHSBI010000005.1"/>
</dbReference>
<proteinExistence type="predicted"/>
<keyword evidence="6 8" id="KW-0472">Membrane</keyword>
<keyword evidence="4 8" id="KW-0812">Transmembrane</keyword>
<evidence type="ECO:0000313" key="9">
    <source>
        <dbReference type="EMBL" id="MFC4008044.1"/>
    </source>
</evidence>
<feature type="transmembrane region" description="Helical" evidence="8">
    <location>
        <begin position="99"/>
        <end position="119"/>
    </location>
</feature>